<dbReference type="Gene3D" id="3.60.10.10">
    <property type="entry name" value="Endonuclease/exonuclease/phosphatase"/>
    <property type="match status" value="2"/>
</dbReference>
<feature type="compositionally biased region" description="Low complexity" evidence="1">
    <location>
        <begin position="290"/>
        <end position="309"/>
    </location>
</feature>
<dbReference type="GO" id="GO:0004439">
    <property type="term" value="F:phosphatidylinositol-4,5-bisphosphate 5-phosphatase activity"/>
    <property type="evidence" value="ECO:0007669"/>
    <property type="project" value="TreeGrafter"/>
</dbReference>
<feature type="compositionally biased region" description="Polar residues" evidence="1">
    <location>
        <begin position="92"/>
        <end position="110"/>
    </location>
</feature>
<dbReference type="OrthoDB" id="405996at2759"/>
<feature type="region of interest" description="Disordered" evidence="1">
    <location>
        <begin position="91"/>
        <end position="131"/>
    </location>
</feature>
<comment type="caution">
    <text evidence="3">The sequence shown here is derived from an EMBL/GenBank/DDBJ whole genome shotgun (WGS) entry which is preliminary data.</text>
</comment>
<dbReference type="PANTHER" id="PTHR11200:SF275">
    <property type="entry name" value="LD06095P"/>
    <property type="match status" value="1"/>
</dbReference>
<feature type="compositionally biased region" description="Polar residues" evidence="1">
    <location>
        <begin position="323"/>
        <end position="349"/>
    </location>
</feature>
<feature type="compositionally biased region" description="Low complexity" evidence="1">
    <location>
        <begin position="525"/>
        <end position="546"/>
    </location>
</feature>
<dbReference type="InterPro" id="IPR000300">
    <property type="entry name" value="IPPc"/>
</dbReference>
<accession>A0A1X2ID37</accession>
<organism evidence="3 4">
    <name type="scientific">Absidia repens</name>
    <dbReference type="NCBI Taxonomy" id="90262"/>
    <lineage>
        <taxon>Eukaryota</taxon>
        <taxon>Fungi</taxon>
        <taxon>Fungi incertae sedis</taxon>
        <taxon>Mucoromycota</taxon>
        <taxon>Mucoromycotina</taxon>
        <taxon>Mucoromycetes</taxon>
        <taxon>Mucorales</taxon>
        <taxon>Cunninghamellaceae</taxon>
        <taxon>Absidia</taxon>
    </lineage>
</organism>
<feature type="region of interest" description="Disordered" evidence="1">
    <location>
        <begin position="25"/>
        <end position="64"/>
    </location>
</feature>
<dbReference type="InterPro" id="IPR046985">
    <property type="entry name" value="IP5"/>
</dbReference>
<dbReference type="InterPro" id="IPR036691">
    <property type="entry name" value="Endo/exonu/phosph_ase_sf"/>
</dbReference>
<feature type="region of interest" description="Disordered" evidence="1">
    <location>
        <begin position="289"/>
        <end position="446"/>
    </location>
</feature>
<keyword evidence="4" id="KW-1185">Reference proteome</keyword>
<dbReference type="Proteomes" id="UP000193560">
    <property type="component" value="Unassembled WGS sequence"/>
</dbReference>
<feature type="region of interest" description="Disordered" evidence="1">
    <location>
        <begin position="525"/>
        <end position="591"/>
    </location>
</feature>
<feature type="region of interest" description="Disordered" evidence="1">
    <location>
        <begin position="633"/>
        <end position="675"/>
    </location>
</feature>
<feature type="compositionally biased region" description="Polar residues" evidence="1">
    <location>
        <begin position="373"/>
        <end position="415"/>
    </location>
</feature>
<feature type="compositionally biased region" description="Basic and acidic residues" evidence="1">
    <location>
        <begin position="111"/>
        <end position="122"/>
    </location>
</feature>
<feature type="compositionally biased region" description="Low complexity" evidence="1">
    <location>
        <begin position="570"/>
        <end position="589"/>
    </location>
</feature>
<evidence type="ECO:0000259" key="2">
    <source>
        <dbReference type="SMART" id="SM00128"/>
    </source>
</evidence>
<feature type="compositionally biased region" description="Polar residues" evidence="1">
    <location>
        <begin position="639"/>
        <end position="671"/>
    </location>
</feature>
<feature type="compositionally biased region" description="Polar residues" evidence="1">
    <location>
        <begin position="25"/>
        <end position="52"/>
    </location>
</feature>
<dbReference type="GO" id="GO:0046856">
    <property type="term" value="P:phosphatidylinositol dephosphorylation"/>
    <property type="evidence" value="ECO:0007669"/>
    <property type="project" value="InterPro"/>
</dbReference>
<feature type="domain" description="Inositol polyphosphate-related phosphatase" evidence="2">
    <location>
        <begin position="65"/>
        <end position="654"/>
    </location>
</feature>
<dbReference type="Pfam" id="PF22669">
    <property type="entry name" value="Exo_endo_phos2"/>
    <property type="match status" value="3"/>
</dbReference>
<dbReference type="STRING" id="90262.A0A1X2ID37"/>
<dbReference type="SUPFAM" id="SSF56219">
    <property type="entry name" value="DNase I-like"/>
    <property type="match status" value="2"/>
</dbReference>
<feature type="compositionally biased region" description="Low complexity" evidence="1">
    <location>
        <begin position="429"/>
        <end position="439"/>
    </location>
</feature>
<evidence type="ECO:0000256" key="1">
    <source>
        <dbReference type="SAM" id="MobiDB-lite"/>
    </source>
</evidence>
<dbReference type="SMART" id="SM00128">
    <property type="entry name" value="IPPc"/>
    <property type="match status" value="1"/>
</dbReference>
<name>A0A1X2ID37_9FUNG</name>
<evidence type="ECO:0000313" key="4">
    <source>
        <dbReference type="Proteomes" id="UP000193560"/>
    </source>
</evidence>
<proteinExistence type="predicted"/>
<dbReference type="AlphaFoldDB" id="A0A1X2ID37"/>
<dbReference type="PANTHER" id="PTHR11200">
    <property type="entry name" value="INOSITOL 5-PHOSPHATASE"/>
    <property type="match status" value="1"/>
</dbReference>
<gene>
    <name evidence="3" type="ORF">BCR42DRAFT_418122</name>
</gene>
<dbReference type="EMBL" id="MCGE01000015">
    <property type="protein sequence ID" value="ORZ14141.1"/>
    <property type="molecule type" value="Genomic_DNA"/>
</dbReference>
<evidence type="ECO:0000313" key="3">
    <source>
        <dbReference type="EMBL" id="ORZ14141.1"/>
    </source>
</evidence>
<sequence>MLKVDTDTPPSKPWSKVQALTSFIQLKSGPSTSPSNKNDNHTPLVSHSNTGSHEQETQEQQPKADRLKIFIGSWNMYGRLLDIDLEPFLTTRHPSTTSPTEPANPTLQPDSNKKLVEHDKQNGKSPFLDSSTDQPYHLLAIGTQECERDISEALFYPSKEVWEKRLGDYLGDRYQMVRCETLAALHLAVFVLKSHTSYVKNVHSADIKTGWANMVGNKGAVAVSLDFGSQSLLFINCHLRAHQTKLEERNANVHRILHELQIKGGNPAHGPSSSNALFHLPSLKMLTQPARSIKSAKSAKSTRSTGSAKSSDKAEPSPKDKTSNNLESPATPKDNNSPLSITSATQNDTKAPKASADGAIANINPPKNDETATEINTVDPVQQQSTDKSPIGTNNDNNEPSTIDSKKSSGTTSKPQSKKNNSDSKRKSSTSLTSASLTSVPPEEQHSVTEQFDHVFIFGDTNYRINADRQFVLDNIKKQDFKTLLKYDQLTLERQQNTTPLAAFSEHPIDFIPTYKFDAIDAESTDSSSSVTSSSSSLPMSPATTTCNAGQQEDQISPASSSSPQPPLPTTAAETPTAAPASASSSSESFVITPKNSLHNVGSVSLRYDTSPKQRVPSWTDRILWHDRHHIHHSHNHNDQQPNATHTSPSAPISRSGPSATVTTTNQSQQTKPKRNQKWINALKRKNKNDLLDRGLPEAPPVDKNTVCYHYDTVMDPRLMGVSDHLPVVGVFGVWFDEWENGASKGAKSIKSFKKKVPLWKKWLL</sequence>
<protein>
    <recommendedName>
        <fullName evidence="2">Inositol polyphosphate-related phosphatase domain-containing protein</fullName>
    </recommendedName>
</protein>
<feature type="compositionally biased region" description="Basic and acidic residues" evidence="1">
    <location>
        <begin position="310"/>
        <end position="322"/>
    </location>
</feature>
<reference evidence="3 4" key="1">
    <citation type="submission" date="2016-07" db="EMBL/GenBank/DDBJ databases">
        <title>Pervasive Adenine N6-methylation of Active Genes in Fungi.</title>
        <authorList>
            <consortium name="DOE Joint Genome Institute"/>
            <person name="Mondo S.J."/>
            <person name="Dannebaum R.O."/>
            <person name="Kuo R.C."/>
            <person name="Labutti K."/>
            <person name="Haridas S."/>
            <person name="Kuo A."/>
            <person name="Salamov A."/>
            <person name="Ahrendt S.R."/>
            <person name="Lipzen A."/>
            <person name="Sullivan W."/>
            <person name="Andreopoulos W.B."/>
            <person name="Clum A."/>
            <person name="Lindquist E."/>
            <person name="Daum C."/>
            <person name="Ramamoorthy G.K."/>
            <person name="Gryganskyi A."/>
            <person name="Culley D."/>
            <person name="Magnuson J.K."/>
            <person name="James T.Y."/>
            <person name="O'Malley M.A."/>
            <person name="Stajich J.E."/>
            <person name="Spatafora J.W."/>
            <person name="Visel A."/>
            <person name="Grigoriev I.V."/>
        </authorList>
    </citation>
    <scope>NUCLEOTIDE SEQUENCE [LARGE SCALE GENOMIC DNA]</scope>
    <source>
        <strain evidence="3 4">NRRL 1336</strain>
    </source>
</reference>